<dbReference type="PANTHER" id="PTHR43161">
    <property type="entry name" value="SORBITOL DEHYDROGENASE"/>
    <property type="match status" value="1"/>
</dbReference>
<dbReference type="GO" id="GO:0016616">
    <property type="term" value="F:oxidoreductase activity, acting on the CH-OH group of donors, NAD or NADP as acceptor"/>
    <property type="evidence" value="ECO:0007669"/>
    <property type="project" value="UniProtKB-ARBA"/>
</dbReference>
<comment type="caution">
    <text evidence="8">The sequence shown here is derived from an EMBL/GenBank/DDBJ whole genome shotgun (WGS) entry which is preliminary data.</text>
</comment>
<dbReference type="Pfam" id="PF00107">
    <property type="entry name" value="ADH_zinc_N"/>
    <property type="match status" value="1"/>
</dbReference>
<dbReference type="InterPro" id="IPR002328">
    <property type="entry name" value="ADH_Zn_CS"/>
</dbReference>
<proteinExistence type="inferred from homology"/>
<evidence type="ECO:0000256" key="3">
    <source>
        <dbReference type="ARBA" id="ARBA00022723"/>
    </source>
</evidence>
<reference evidence="8 9" key="1">
    <citation type="journal article" date="2015" name="Genome Announc.">
        <title>Genome Assemblies of Three Soil-Associated Devosia species: D. insulae, D. limi, and D. soli.</title>
        <authorList>
            <person name="Hassan Y.I."/>
            <person name="Lepp D."/>
            <person name="Zhou T."/>
        </authorList>
    </citation>
    <scope>NUCLEOTIDE SEQUENCE [LARGE SCALE GENOMIC DNA]</scope>
    <source>
        <strain evidence="8 9">DS-56</strain>
    </source>
</reference>
<accession>A0A1E5XWD3</accession>
<dbReference type="CDD" id="cd08232">
    <property type="entry name" value="idonate-5-DH"/>
    <property type="match status" value="1"/>
</dbReference>
<comment type="cofactor">
    <cofactor evidence="1 6">
        <name>Zn(2+)</name>
        <dbReference type="ChEBI" id="CHEBI:29105"/>
    </cofactor>
</comment>
<dbReference type="SMART" id="SM00829">
    <property type="entry name" value="PKS_ER"/>
    <property type="match status" value="1"/>
</dbReference>
<dbReference type="InterPro" id="IPR020843">
    <property type="entry name" value="ER"/>
</dbReference>
<organism evidence="8 9">
    <name type="scientific">Devosia insulae DS-56</name>
    <dbReference type="NCBI Taxonomy" id="1116389"/>
    <lineage>
        <taxon>Bacteria</taxon>
        <taxon>Pseudomonadati</taxon>
        <taxon>Pseudomonadota</taxon>
        <taxon>Alphaproteobacteria</taxon>
        <taxon>Hyphomicrobiales</taxon>
        <taxon>Devosiaceae</taxon>
        <taxon>Devosia</taxon>
    </lineage>
</organism>
<evidence type="ECO:0000256" key="5">
    <source>
        <dbReference type="ARBA" id="ARBA00023002"/>
    </source>
</evidence>
<dbReference type="InterPro" id="IPR013149">
    <property type="entry name" value="ADH-like_C"/>
</dbReference>
<gene>
    <name evidence="8" type="ORF">VW23_009330</name>
</gene>
<dbReference type="Gene3D" id="3.40.50.720">
    <property type="entry name" value="NAD(P)-binding Rossmann-like Domain"/>
    <property type="match status" value="1"/>
</dbReference>
<evidence type="ECO:0000313" key="8">
    <source>
        <dbReference type="EMBL" id="OEO32889.1"/>
    </source>
</evidence>
<evidence type="ECO:0000259" key="7">
    <source>
        <dbReference type="SMART" id="SM00829"/>
    </source>
</evidence>
<protein>
    <recommendedName>
        <fullName evidence="7">Enoyl reductase (ER) domain-containing protein</fullName>
    </recommendedName>
</protein>
<dbReference type="GO" id="GO:0008270">
    <property type="term" value="F:zinc ion binding"/>
    <property type="evidence" value="ECO:0007669"/>
    <property type="project" value="InterPro"/>
</dbReference>
<evidence type="ECO:0000256" key="6">
    <source>
        <dbReference type="RuleBase" id="RU361277"/>
    </source>
</evidence>
<evidence type="ECO:0000313" key="9">
    <source>
        <dbReference type="Proteomes" id="UP000095463"/>
    </source>
</evidence>
<evidence type="ECO:0000256" key="1">
    <source>
        <dbReference type="ARBA" id="ARBA00001947"/>
    </source>
</evidence>
<dbReference type="Pfam" id="PF08240">
    <property type="entry name" value="ADH_N"/>
    <property type="match status" value="1"/>
</dbReference>
<comment type="similarity">
    <text evidence="2 6">Belongs to the zinc-containing alcohol dehydrogenase family.</text>
</comment>
<keyword evidence="3 6" id="KW-0479">Metal-binding</keyword>
<dbReference type="SUPFAM" id="SSF50129">
    <property type="entry name" value="GroES-like"/>
    <property type="match status" value="1"/>
</dbReference>
<dbReference type="AlphaFoldDB" id="A0A1E5XWD3"/>
<dbReference type="OrthoDB" id="9777681at2"/>
<dbReference type="PANTHER" id="PTHR43161:SF9">
    <property type="entry name" value="SORBITOL DEHYDROGENASE"/>
    <property type="match status" value="1"/>
</dbReference>
<dbReference type="InterPro" id="IPR011032">
    <property type="entry name" value="GroES-like_sf"/>
</dbReference>
<feature type="domain" description="Enoyl reductase (ER)" evidence="7">
    <location>
        <begin position="8"/>
        <end position="337"/>
    </location>
</feature>
<dbReference type="RefSeq" id="WP_069907971.1">
    <property type="nucleotide sequence ID" value="NZ_LAJE02000045.1"/>
</dbReference>
<dbReference type="Proteomes" id="UP000095463">
    <property type="component" value="Unassembled WGS sequence"/>
</dbReference>
<keyword evidence="9" id="KW-1185">Reference proteome</keyword>
<dbReference type="InterPro" id="IPR036291">
    <property type="entry name" value="NAD(P)-bd_dom_sf"/>
</dbReference>
<sequence length="344" mass="35599">MKASVLHGQRDLRNEVLPTPEPRPDEVLIRVRRAGICGSDMHYFLHGRVGSFVPRHPFVMGHEFAGEVAAAGAPADAGLVGQRVVVDPSMPCGHCGYCRGGRYNLCINMRFYGSASVDPHINGGFAEFVVAPAANCHTLPAGLTWGAAAMSEPLSVTIHAAMRAGNLAGRSILVIGGGTIGQLTALTARAFGARIVAVSDLAAFPRDLAVELGADAALDPADPEIAAAAAKLSPDGFDVVFEASGAPPAVGAAIALARRGGTIVQIGTLASDVTAPLNAIMARELSYLGSFRFANVFGTALDLIATGRVQVEPLINAVYSLDDMAAAMQRAVGKDGVIKVQIEP</sequence>
<dbReference type="PROSITE" id="PS00059">
    <property type="entry name" value="ADH_ZINC"/>
    <property type="match status" value="1"/>
</dbReference>
<evidence type="ECO:0000256" key="4">
    <source>
        <dbReference type="ARBA" id="ARBA00022833"/>
    </source>
</evidence>
<dbReference type="SUPFAM" id="SSF51735">
    <property type="entry name" value="NAD(P)-binding Rossmann-fold domains"/>
    <property type="match status" value="1"/>
</dbReference>
<dbReference type="Gene3D" id="3.90.180.10">
    <property type="entry name" value="Medium-chain alcohol dehydrogenases, catalytic domain"/>
    <property type="match status" value="1"/>
</dbReference>
<keyword evidence="4 6" id="KW-0862">Zinc</keyword>
<evidence type="ECO:0000256" key="2">
    <source>
        <dbReference type="ARBA" id="ARBA00008072"/>
    </source>
</evidence>
<keyword evidence="5" id="KW-0560">Oxidoreductase</keyword>
<name>A0A1E5XWD3_9HYPH</name>
<dbReference type="EMBL" id="LAJE02000045">
    <property type="protein sequence ID" value="OEO32889.1"/>
    <property type="molecule type" value="Genomic_DNA"/>
</dbReference>
<dbReference type="InterPro" id="IPR013154">
    <property type="entry name" value="ADH-like_N"/>
</dbReference>